<evidence type="ECO:0000313" key="2">
    <source>
        <dbReference type="Proteomes" id="UP000295096"/>
    </source>
</evidence>
<dbReference type="AlphaFoldDB" id="A0A4R5Q8F7"/>
<organism evidence="1 2">
    <name type="scientific">Dankookia rubra</name>
    <dbReference type="NCBI Taxonomy" id="1442381"/>
    <lineage>
        <taxon>Bacteria</taxon>
        <taxon>Pseudomonadati</taxon>
        <taxon>Pseudomonadota</taxon>
        <taxon>Alphaproteobacteria</taxon>
        <taxon>Acetobacterales</taxon>
        <taxon>Roseomonadaceae</taxon>
        <taxon>Dankookia</taxon>
    </lineage>
</organism>
<dbReference type="Proteomes" id="UP000295096">
    <property type="component" value="Unassembled WGS sequence"/>
</dbReference>
<dbReference type="RefSeq" id="WP_133291944.1">
    <property type="nucleotide sequence ID" value="NZ_SMSJ01000074.1"/>
</dbReference>
<accession>A0A4R5Q8F7</accession>
<keyword evidence="2" id="KW-1185">Reference proteome</keyword>
<dbReference type="EMBL" id="SMSJ01000074">
    <property type="protein sequence ID" value="TDH59234.1"/>
    <property type="molecule type" value="Genomic_DNA"/>
</dbReference>
<reference evidence="1 2" key="1">
    <citation type="journal article" date="2016" name="J. Microbiol.">
        <title>Dankookia rubra gen. nov., sp. nov., an alphaproteobacterium isolated from sediment of a shallow stream.</title>
        <authorList>
            <person name="Kim W.H."/>
            <person name="Kim D.H."/>
            <person name="Kang K."/>
            <person name="Ahn T.Y."/>
        </authorList>
    </citation>
    <scope>NUCLEOTIDE SEQUENCE [LARGE SCALE GENOMIC DNA]</scope>
    <source>
        <strain evidence="1 2">JCM30602</strain>
    </source>
</reference>
<sequence length="70" mass="7620">MSAAHDVDVLALELVEAADRPARVLAIAARLAVLARHLHQQEDVAVPPHLRVSDPLPMGVTRLCGWRARP</sequence>
<protein>
    <submittedName>
        <fullName evidence="1">Uncharacterized protein</fullName>
    </submittedName>
</protein>
<name>A0A4R5Q8F7_9PROT</name>
<proteinExistence type="predicted"/>
<evidence type="ECO:0000313" key="1">
    <source>
        <dbReference type="EMBL" id="TDH59234.1"/>
    </source>
</evidence>
<comment type="caution">
    <text evidence="1">The sequence shown here is derived from an EMBL/GenBank/DDBJ whole genome shotgun (WGS) entry which is preliminary data.</text>
</comment>
<gene>
    <name evidence="1" type="ORF">E2C06_28335</name>
</gene>